<organism evidence="5 6">
    <name type="scientific">Paenibacillus albiflavus</name>
    <dbReference type="NCBI Taxonomy" id="2545760"/>
    <lineage>
        <taxon>Bacteria</taxon>
        <taxon>Bacillati</taxon>
        <taxon>Bacillota</taxon>
        <taxon>Bacilli</taxon>
        <taxon>Bacillales</taxon>
        <taxon>Paenibacillaceae</taxon>
        <taxon>Paenibacillus</taxon>
    </lineage>
</organism>
<proteinExistence type="inferred from homology"/>
<dbReference type="Proteomes" id="UP000295418">
    <property type="component" value="Unassembled WGS sequence"/>
</dbReference>
<evidence type="ECO:0000313" key="5">
    <source>
        <dbReference type="EMBL" id="TCZ80125.1"/>
    </source>
</evidence>
<evidence type="ECO:0000259" key="4">
    <source>
        <dbReference type="Pfam" id="PF03816"/>
    </source>
</evidence>
<dbReference type="PANTHER" id="PTHR33392:SF3">
    <property type="entry name" value="POLYISOPRENYL-TEICHOIC ACID--PEPTIDOGLYCAN TEICHOIC ACID TRANSFERASE TAGT"/>
    <property type="match status" value="1"/>
</dbReference>
<comment type="caution">
    <text evidence="5">The sequence shown here is derived from an EMBL/GenBank/DDBJ whole genome shotgun (WGS) entry which is preliminary data.</text>
</comment>
<dbReference type="NCBIfam" id="TIGR00350">
    <property type="entry name" value="lytR_cpsA_psr"/>
    <property type="match status" value="1"/>
</dbReference>
<keyword evidence="3" id="KW-0472">Membrane</keyword>
<feature type="compositionally biased region" description="Basic and acidic residues" evidence="2">
    <location>
        <begin position="343"/>
        <end position="365"/>
    </location>
</feature>
<dbReference type="Gene3D" id="3.40.630.190">
    <property type="entry name" value="LCP protein"/>
    <property type="match status" value="1"/>
</dbReference>
<sequence>MENKIETKQEYKTKKYWTRKRVTWYVAIPLIIFLLIGTASAVYLVNKAKDVVDNAYESVGKSDKRDDVVEPLKDHVSILIMGVDESEKRADAYGDAIRTDALMLLTLNKDDKSIKLLSIPRDTRVYIESRKKMDKITHAHVFGGVDSTIKTVEEFLDIPVDFYVKFNFDSFMEIVNSLGGIDVDVPVSFTEQDSNDKQGAIKIEKGYQHLNGEQALALARTRHIDSDMMRGQRQQLVLEAVMKKAVSFQSVTKLSSMLDAINNNFKTNLTFDQMLTIAKNMMNTSIQMEKLQIEGEDKYIDHIYYYQPDMENVLKITNELRAHIGLAPTTLANLNKHRNDNIAEDKKPAQKPSKNEDKPAQKPDKGTNNNTSKPDEDADLEPDNNTETKPEAKPDDQTGQQQGDKKPEATASPNPGTENNANPKNDNQTNNLVSPSPNNGSNK</sequence>
<evidence type="ECO:0000256" key="2">
    <source>
        <dbReference type="SAM" id="MobiDB-lite"/>
    </source>
</evidence>
<dbReference type="FunFam" id="3.40.630.190:FF:000001">
    <property type="entry name" value="LytR family transcriptional regulator"/>
    <property type="match status" value="1"/>
</dbReference>
<dbReference type="EMBL" id="SKFG01000002">
    <property type="protein sequence ID" value="TCZ80125.1"/>
    <property type="molecule type" value="Genomic_DNA"/>
</dbReference>
<keyword evidence="6" id="KW-1185">Reference proteome</keyword>
<dbReference type="Pfam" id="PF03816">
    <property type="entry name" value="LytR_cpsA_psr"/>
    <property type="match status" value="1"/>
</dbReference>
<reference evidence="5 6" key="1">
    <citation type="submission" date="2019-03" db="EMBL/GenBank/DDBJ databases">
        <authorList>
            <person name="Kim M.K.M."/>
        </authorList>
    </citation>
    <scope>NUCLEOTIDE SEQUENCE [LARGE SCALE GENOMIC DNA]</scope>
    <source>
        <strain evidence="5 6">18JY21-1</strain>
    </source>
</reference>
<dbReference type="AlphaFoldDB" id="A0A4R4ENV8"/>
<dbReference type="InterPro" id="IPR050922">
    <property type="entry name" value="LytR/CpsA/Psr_CW_biosynth"/>
</dbReference>
<dbReference type="PANTHER" id="PTHR33392">
    <property type="entry name" value="POLYISOPRENYL-TEICHOIC ACID--PEPTIDOGLYCAN TEICHOIC ACID TRANSFERASE TAGU"/>
    <property type="match status" value="1"/>
</dbReference>
<name>A0A4R4ENV8_9BACL</name>
<accession>A0A4R4ENV8</accession>
<evidence type="ECO:0000313" key="6">
    <source>
        <dbReference type="Proteomes" id="UP000295418"/>
    </source>
</evidence>
<feature type="transmembrane region" description="Helical" evidence="3">
    <location>
        <begin position="22"/>
        <end position="45"/>
    </location>
</feature>
<dbReference type="OrthoDB" id="27330at2"/>
<gene>
    <name evidence="5" type="ORF">E0485_04530</name>
</gene>
<feature type="compositionally biased region" description="Basic and acidic residues" evidence="2">
    <location>
        <begin position="386"/>
        <end position="396"/>
    </location>
</feature>
<evidence type="ECO:0000256" key="1">
    <source>
        <dbReference type="ARBA" id="ARBA00006068"/>
    </source>
</evidence>
<feature type="compositionally biased region" description="Polar residues" evidence="2">
    <location>
        <begin position="411"/>
        <end position="443"/>
    </location>
</feature>
<comment type="similarity">
    <text evidence="1">Belongs to the LytR/CpsA/Psr (LCP) family.</text>
</comment>
<feature type="region of interest" description="Disordered" evidence="2">
    <location>
        <begin position="343"/>
        <end position="443"/>
    </location>
</feature>
<feature type="domain" description="Cell envelope-related transcriptional attenuator" evidence="4">
    <location>
        <begin position="98"/>
        <end position="245"/>
    </location>
</feature>
<keyword evidence="3" id="KW-0812">Transmembrane</keyword>
<keyword evidence="3" id="KW-1133">Transmembrane helix</keyword>
<evidence type="ECO:0000256" key="3">
    <source>
        <dbReference type="SAM" id="Phobius"/>
    </source>
</evidence>
<dbReference type="InterPro" id="IPR004474">
    <property type="entry name" value="LytR_CpsA_psr"/>
</dbReference>
<protein>
    <submittedName>
        <fullName evidence="5">LytR family transcriptional regulator</fullName>
    </submittedName>
</protein>